<evidence type="ECO:0000313" key="5">
    <source>
        <dbReference type="EMBL" id="VAX28359.1"/>
    </source>
</evidence>
<dbReference type="InterPro" id="IPR011032">
    <property type="entry name" value="GroES-like_sf"/>
</dbReference>
<sequence>MKAIAKIKKGKGLKMIEAPVPRPAADEVLIQVDVVSICGTDLHLDRWDAWAGKRVTHLPQIIGHEFSGHVVETGKNVKRFQIGDPVTADSHIPCLKCAVCLKNLPHLCNQLQILGIDRDGCFAEYVVIPSRSLWENAPELPPEIASIQDPLGNAVYATLVEPVEGQNVVILGDGPVGLFAAGVARASGAEKIILTGLNPLTLKIAEQMGVDRVIHAQKEDVSQIIRDECEGVGADVLLEMSGNAQAISDGLSALRKGGRFCAFGLPSSPVPIDFSDQIIFKGIRLFGISGRLMFKTWRQMAGLLHVGKLNPRPVLTHFLDFDDFEQGFALMEAIPRLAGKVVLVLKPAFLKEIQERQSLEVSRFVSLPPLTKGD</sequence>
<evidence type="ECO:0000259" key="4">
    <source>
        <dbReference type="SMART" id="SM00829"/>
    </source>
</evidence>
<dbReference type="NCBIfam" id="NF003808">
    <property type="entry name" value="PRK05396.1"/>
    <property type="match status" value="1"/>
</dbReference>
<organism evidence="5">
    <name type="scientific">hydrothermal vent metagenome</name>
    <dbReference type="NCBI Taxonomy" id="652676"/>
    <lineage>
        <taxon>unclassified sequences</taxon>
        <taxon>metagenomes</taxon>
        <taxon>ecological metagenomes</taxon>
    </lineage>
</organism>
<dbReference type="GO" id="GO:0008743">
    <property type="term" value="F:L-threonine 3-dehydrogenase activity"/>
    <property type="evidence" value="ECO:0007669"/>
    <property type="project" value="UniProtKB-EC"/>
</dbReference>
<dbReference type="SMART" id="SM00829">
    <property type="entry name" value="PKS_ER"/>
    <property type="match status" value="1"/>
</dbReference>
<dbReference type="EMBL" id="UOGF01000038">
    <property type="protein sequence ID" value="VAX28359.1"/>
    <property type="molecule type" value="Genomic_DNA"/>
</dbReference>
<evidence type="ECO:0000256" key="1">
    <source>
        <dbReference type="ARBA" id="ARBA00022723"/>
    </source>
</evidence>
<dbReference type="GO" id="GO:0008270">
    <property type="term" value="F:zinc ion binding"/>
    <property type="evidence" value="ECO:0007669"/>
    <property type="project" value="InterPro"/>
</dbReference>
<dbReference type="AlphaFoldDB" id="A0A3B1CDQ3"/>
<dbReference type="EC" id="1.1.1.103" evidence="5"/>
<evidence type="ECO:0000256" key="3">
    <source>
        <dbReference type="ARBA" id="ARBA00023002"/>
    </source>
</evidence>
<dbReference type="PROSITE" id="PS00059">
    <property type="entry name" value="ADH_ZINC"/>
    <property type="match status" value="1"/>
</dbReference>
<proteinExistence type="predicted"/>
<dbReference type="Gene3D" id="3.90.180.10">
    <property type="entry name" value="Medium-chain alcohol dehydrogenases, catalytic domain"/>
    <property type="match status" value="1"/>
</dbReference>
<dbReference type="Gene3D" id="3.40.50.720">
    <property type="entry name" value="NAD(P)-binding Rossmann-like Domain"/>
    <property type="match status" value="1"/>
</dbReference>
<dbReference type="Pfam" id="PF08240">
    <property type="entry name" value="ADH_N"/>
    <property type="match status" value="1"/>
</dbReference>
<name>A0A3B1CDQ3_9ZZZZ</name>
<keyword evidence="2" id="KW-0862">Zinc</keyword>
<dbReference type="InterPro" id="IPR013154">
    <property type="entry name" value="ADH-like_N"/>
</dbReference>
<gene>
    <name evidence="5" type="ORF">MNBD_NITROSPIRAE01-563</name>
</gene>
<dbReference type="Pfam" id="PF00107">
    <property type="entry name" value="ADH_zinc_N"/>
    <property type="match status" value="1"/>
</dbReference>
<feature type="domain" description="Enoyl reductase (ER)" evidence="4">
    <location>
        <begin position="10"/>
        <end position="343"/>
    </location>
</feature>
<dbReference type="PANTHER" id="PTHR43401">
    <property type="entry name" value="L-THREONINE 3-DEHYDROGENASE"/>
    <property type="match status" value="1"/>
</dbReference>
<dbReference type="InterPro" id="IPR013149">
    <property type="entry name" value="ADH-like_C"/>
</dbReference>
<dbReference type="InterPro" id="IPR050129">
    <property type="entry name" value="Zn_alcohol_dh"/>
</dbReference>
<keyword evidence="3 5" id="KW-0560">Oxidoreductase</keyword>
<dbReference type="SUPFAM" id="SSF51735">
    <property type="entry name" value="NAD(P)-binding Rossmann-fold domains"/>
    <property type="match status" value="1"/>
</dbReference>
<dbReference type="InterPro" id="IPR020843">
    <property type="entry name" value="ER"/>
</dbReference>
<dbReference type="InterPro" id="IPR036291">
    <property type="entry name" value="NAD(P)-bd_dom_sf"/>
</dbReference>
<evidence type="ECO:0000256" key="2">
    <source>
        <dbReference type="ARBA" id="ARBA00022833"/>
    </source>
</evidence>
<accession>A0A3B1CDQ3</accession>
<keyword evidence="1" id="KW-0479">Metal-binding</keyword>
<dbReference type="PANTHER" id="PTHR43401:SF2">
    <property type="entry name" value="L-THREONINE 3-DEHYDROGENASE"/>
    <property type="match status" value="1"/>
</dbReference>
<protein>
    <submittedName>
        <fullName evidence="5">L-threonine 3-dehydrogenase</fullName>
        <ecNumber evidence="5">1.1.1.103</ecNumber>
    </submittedName>
</protein>
<dbReference type="InterPro" id="IPR002328">
    <property type="entry name" value="ADH_Zn_CS"/>
</dbReference>
<reference evidence="5" key="1">
    <citation type="submission" date="2018-06" db="EMBL/GenBank/DDBJ databases">
        <authorList>
            <person name="Zhirakovskaya E."/>
        </authorList>
    </citation>
    <scope>NUCLEOTIDE SEQUENCE</scope>
</reference>
<dbReference type="SUPFAM" id="SSF50129">
    <property type="entry name" value="GroES-like"/>
    <property type="match status" value="1"/>
</dbReference>